<protein>
    <recommendedName>
        <fullName evidence="3">Mobile element protein</fullName>
    </recommendedName>
</protein>
<evidence type="ECO:0000313" key="2">
    <source>
        <dbReference type="Proteomes" id="UP000218160"/>
    </source>
</evidence>
<keyword evidence="2" id="KW-1185">Reference proteome</keyword>
<accession>A0A291BBE6</accession>
<evidence type="ECO:0008006" key="3">
    <source>
        <dbReference type="Google" id="ProtNLM"/>
    </source>
</evidence>
<evidence type="ECO:0000313" key="1">
    <source>
        <dbReference type="EMBL" id="ATF10317.1"/>
    </source>
</evidence>
<name>A0A291BBE6_9GAMM</name>
<organism evidence="1 2">
    <name type="scientific">Candidatus Enterovibrio altilux</name>
    <dbReference type="NCBI Taxonomy" id="1927128"/>
    <lineage>
        <taxon>Bacteria</taxon>
        <taxon>Pseudomonadati</taxon>
        <taxon>Pseudomonadota</taxon>
        <taxon>Gammaproteobacteria</taxon>
        <taxon>Vibrionales</taxon>
        <taxon>Vibrionaceae</taxon>
        <taxon>Enterovibrio</taxon>
    </lineage>
</organism>
<gene>
    <name evidence="1" type="ORF">BTN50_1897</name>
</gene>
<reference evidence="2" key="1">
    <citation type="submission" date="2017-04" db="EMBL/GenBank/DDBJ databases">
        <title>Genome evolution of the luminous symbionts of deep sea anglerfish.</title>
        <authorList>
            <person name="Hendry T.A."/>
        </authorList>
    </citation>
    <scope>NUCLEOTIDE SEQUENCE [LARGE SCALE GENOMIC DNA]</scope>
</reference>
<dbReference type="KEGG" id="elux:BTN50_1897"/>
<dbReference type="EMBL" id="CP020663">
    <property type="protein sequence ID" value="ATF10317.1"/>
    <property type="molecule type" value="Genomic_DNA"/>
</dbReference>
<proteinExistence type="predicted"/>
<dbReference type="AlphaFoldDB" id="A0A291BBE6"/>
<dbReference type="Proteomes" id="UP000218160">
    <property type="component" value="Chromosome 2"/>
</dbReference>
<sequence>MTCLDNSCINKLAKTVNIMFKMKAKGIIQQFTIDSTKIKIYGQNE</sequence>